<evidence type="ECO:0000256" key="4">
    <source>
        <dbReference type="ARBA" id="ARBA00011881"/>
    </source>
</evidence>
<reference evidence="12" key="1">
    <citation type="journal article" date="2019" name="Int. J. Syst. Evol. Microbiol.">
        <title>The Global Catalogue of Microorganisms (GCM) 10K type strain sequencing project: providing services to taxonomists for standard genome sequencing and annotation.</title>
        <authorList>
            <consortium name="The Broad Institute Genomics Platform"/>
            <consortium name="The Broad Institute Genome Sequencing Center for Infectious Disease"/>
            <person name="Wu L."/>
            <person name="Ma J."/>
        </authorList>
    </citation>
    <scope>NUCLEOTIDE SEQUENCE [LARGE SCALE GENOMIC DNA]</scope>
    <source>
        <strain evidence="12">CGMCC 1.12404</strain>
    </source>
</reference>
<gene>
    <name evidence="11" type="ORF">GCM10007416_30800</name>
</gene>
<evidence type="ECO:0000259" key="10">
    <source>
        <dbReference type="Pfam" id="PF03070"/>
    </source>
</evidence>
<dbReference type="PANTHER" id="PTHR43198:SF2">
    <property type="entry name" value="SI:CH1073-67J19.1-RELATED"/>
    <property type="match status" value="1"/>
</dbReference>
<dbReference type="PANTHER" id="PTHR43198">
    <property type="entry name" value="BIFUNCTIONAL TH2 PROTEIN"/>
    <property type="match status" value="1"/>
</dbReference>
<accession>A0ABQ1H1E1</accession>
<organism evidence="11 12">
    <name type="scientific">Kroppenstedtia guangzhouensis</name>
    <dbReference type="NCBI Taxonomy" id="1274356"/>
    <lineage>
        <taxon>Bacteria</taxon>
        <taxon>Bacillati</taxon>
        <taxon>Bacillota</taxon>
        <taxon>Bacilli</taxon>
        <taxon>Bacillales</taxon>
        <taxon>Thermoactinomycetaceae</taxon>
        <taxon>Kroppenstedtia</taxon>
    </lineage>
</organism>
<protein>
    <recommendedName>
        <fullName evidence="6 9">Aminopyrimidine aminohydrolase</fullName>
        <ecNumber evidence="5 9">3.5.99.2</ecNumber>
    </recommendedName>
</protein>
<dbReference type="EMBL" id="BMEX01000018">
    <property type="protein sequence ID" value="GGA55417.1"/>
    <property type="molecule type" value="Genomic_DNA"/>
</dbReference>
<dbReference type="SUPFAM" id="SSF48613">
    <property type="entry name" value="Heme oxygenase-like"/>
    <property type="match status" value="1"/>
</dbReference>
<dbReference type="Proteomes" id="UP000617979">
    <property type="component" value="Unassembled WGS sequence"/>
</dbReference>
<comment type="similarity">
    <text evidence="3 9">Belongs to the TenA family.</text>
</comment>
<evidence type="ECO:0000256" key="7">
    <source>
        <dbReference type="ARBA" id="ARBA00022977"/>
    </source>
</evidence>
<dbReference type="EC" id="3.5.99.2" evidence="5 9"/>
<evidence type="ECO:0000256" key="1">
    <source>
        <dbReference type="ARBA" id="ARBA00001881"/>
    </source>
</evidence>
<keyword evidence="12" id="KW-1185">Reference proteome</keyword>
<dbReference type="CDD" id="cd19364">
    <property type="entry name" value="TenA_C_BsTenA-like"/>
    <property type="match status" value="1"/>
</dbReference>
<dbReference type="Gene3D" id="1.20.910.10">
    <property type="entry name" value="Heme oxygenase-like"/>
    <property type="match status" value="1"/>
</dbReference>
<dbReference type="RefSeq" id="WP_188433404.1">
    <property type="nucleotide sequence ID" value="NZ_BMEX01000018.1"/>
</dbReference>
<comment type="pathway">
    <text evidence="2 9">Cofactor biosynthesis; thiamine diphosphate biosynthesis.</text>
</comment>
<evidence type="ECO:0000256" key="9">
    <source>
        <dbReference type="RuleBase" id="RU363093"/>
    </source>
</evidence>
<evidence type="ECO:0000256" key="2">
    <source>
        <dbReference type="ARBA" id="ARBA00004948"/>
    </source>
</evidence>
<keyword evidence="9" id="KW-0378">Hydrolase</keyword>
<feature type="domain" description="Thiaminase-2/PQQC" evidence="10">
    <location>
        <begin position="9"/>
        <end position="214"/>
    </location>
</feature>
<dbReference type="InterPro" id="IPR027574">
    <property type="entry name" value="Thiaminase_II"/>
</dbReference>
<keyword evidence="7 9" id="KW-0784">Thiamine biosynthesis</keyword>
<evidence type="ECO:0000256" key="6">
    <source>
        <dbReference type="ARBA" id="ARBA00013647"/>
    </source>
</evidence>
<comment type="subunit">
    <text evidence="4">Homotetramer.</text>
</comment>
<comment type="function">
    <text evidence="9">Catalyzes an amino-pyrimidine hydrolysis reaction at the C5' of the pyrimidine moiety of thiamine compounds, a reaction that is part of a thiamine salvage pathway.</text>
</comment>
<evidence type="ECO:0000256" key="3">
    <source>
        <dbReference type="ARBA" id="ARBA00010264"/>
    </source>
</evidence>
<comment type="catalytic activity">
    <reaction evidence="8 9">
        <text>thiamine + H2O = 5-(2-hydroxyethyl)-4-methylthiazole + 4-amino-5-hydroxymethyl-2-methylpyrimidine + H(+)</text>
        <dbReference type="Rhea" id="RHEA:17509"/>
        <dbReference type="ChEBI" id="CHEBI:15377"/>
        <dbReference type="ChEBI" id="CHEBI:15378"/>
        <dbReference type="ChEBI" id="CHEBI:16892"/>
        <dbReference type="ChEBI" id="CHEBI:17957"/>
        <dbReference type="ChEBI" id="CHEBI:18385"/>
        <dbReference type="EC" id="3.5.99.2"/>
    </reaction>
</comment>
<evidence type="ECO:0000313" key="12">
    <source>
        <dbReference type="Proteomes" id="UP000617979"/>
    </source>
</evidence>
<proteinExistence type="inferred from homology"/>
<dbReference type="InterPro" id="IPR004305">
    <property type="entry name" value="Thiaminase-2/PQQC"/>
</dbReference>
<evidence type="ECO:0000256" key="8">
    <source>
        <dbReference type="ARBA" id="ARBA00048337"/>
    </source>
</evidence>
<evidence type="ECO:0000256" key="5">
    <source>
        <dbReference type="ARBA" id="ARBA00012684"/>
    </source>
</evidence>
<sequence length="231" mass="26855">MRFSEELRQSTRKSWEMSLNHPFVLGIVRGELPLETFRYYILQDIYYLKHYGKIHAMAAAQAEDFHVTSMLAEKAKLTAEAELTVHQEHAKILHITEEDLAQFKPAPTAYAYTSHLYRAALSGNLGETVAAMLPCYWLYADIGKAYQDAKPQQSIYRNWIQMYASDWFQTSTQEQIDLLDHLAEEASDKDREKMMEQFIIAKEYELAFWEMAYTNETWLSGKDALDRSSQA</sequence>
<dbReference type="Pfam" id="PF03070">
    <property type="entry name" value="TENA_THI-4"/>
    <property type="match status" value="1"/>
</dbReference>
<name>A0ABQ1H1E1_9BACL</name>
<dbReference type="InterPro" id="IPR016084">
    <property type="entry name" value="Haem_Oase-like_multi-hlx"/>
</dbReference>
<dbReference type="NCBIfam" id="TIGR04306">
    <property type="entry name" value="salvage_TenA"/>
    <property type="match status" value="1"/>
</dbReference>
<dbReference type="InterPro" id="IPR050967">
    <property type="entry name" value="Thiamine_Salvage_TenA"/>
</dbReference>
<comment type="caution">
    <text evidence="11">The sequence shown here is derived from an EMBL/GenBank/DDBJ whole genome shotgun (WGS) entry which is preliminary data.</text>
</comment>
<evidence type="ECO:0000313" key="11">
    <source>
        <dbReference type="EMBL" id="GGA55417.1"/>
    </source>
</evidence>
<comment type="catalytic activity">
    <reaction evidence="1 9">
        <text>4-amino-5-aminomethyl-2-methylpyrimidine + H2O = 4-amino-5-hydroxymethyl-2-methylpyrimidine + NH4(+)</text>
        <dbReference type="Rhea" id="RHEA:31799"/>
        <dbReference type="ChEBI" id="CHEBI:15377"/>
        <dbReference type="ChEBI" id="CHEBI:16892"/>
        <dbReference type="ChEBI" id="CHEBI:28938"/>
        <dbReference type="ChEBI" id="CHEBI:63416"/>
        <dbReference type="EC" id="3.5.99.2"/>
    </reaction>
</comment>